<feature type="transmembrane region" description="Helical" evidence="2">
    <location>
        <begin position="218"/>
        <end position="237"/>
    </location>
</feature>
<feature type="compositionally biased region" description="Basic and acidic residues" evidence="1">
    <location>
        <begin position="366"/>
        <end position="375"/>
    </location>
</feature>
<dbReference type="EMBL" id="BTSX01000003">
    <property type="protein sequence ID" value="GMS87864.1"/>
    <property type="molecule type" value="Genomic_DNA"/>
</dbReference>
<keyword evidence="2" id="KW-1133">Transmembrane helix</keyword>
<evidence type="ECO:0008006" key="5">
    <source>
        <dbReference type="Google" id="ProtNLM"/>
    </source>
</evidence>
<feature type="region of interest" description="Disordered" evidence="1">
    <location>
        <begin position="340"/>
        <end position="375"/>
    </location>
</feature>
<evidence type="ECO:0000313" key="3">
    <source>
        <dbReference type="EMBL" id="GMS87864.1"/>
    </source>
</evidence>
<feature type="non-terminal residue" evidence="3">
    <location>
        <position position="1"/>
    </location>
</feature>
<gene>
    <name evidence="3" type="ORF">PENTCL1PPCAC_10039</name>
</gene>
<sequence>YFSYNRRARFLLPTTIILFLSTLLSNIFSDISPMIVAPSQSSFLAFVCPFLSVCFAQTDRMHLVVAYVIVLPSVTVATFVISLGSGARYTLLAPTGIFIIFKYVVHVGSSFNGNLMLRKWDSFLLRSSGVAFIVGFVAAACAMAVNRPDLRRVFDYITAGGGLALNVVLVASKIQSSKIITVKKTGRFIVLKMIDLLALLSLICVNILGIYLCLEFCRALVFISTILLYCLYLSLVYLHDPLRVVTPNWLYFVLIVGTLAAMLCSDYLNVPQFSQLSGSNTSHPLFYRSSEQDDTLADALSNNALLLMFSYFMFSALGKDNEKAKFVEYITDMRLEEEDQMKPSYSAPKPTHLDSISAATKASHNQPREPDQIRI</sequence>
<feature type="transmembrane region" description="Helical" evidence="2">
    <location>
        <begin position="35"/>
        <end position="56"/>
    </location>
</feature>
<keyword evidence="4" id="KW-1185">Reference proteome</keyword>
<feature type="transmembrane region" description="Helical" evidence="2">
    <location>
        <begin position="63"/>
        <end position="83"/>
    </location>
</feature>
<reference evidence="3" key="1">
    <citation type="submission" date="2023-10" db="EMBL/GenBank/DDBJ databases">
        <title>Genome assembly of Pristionchus species.</title>
        <authorList>
            <person name="Yoshida K."/>
            <person name="Sommer R.J."/>
        </authorList>
    </citation>
    <scope>NUCLEOTIDE SEQUENCE</scope>
    <source>
        <strain evidence="3">RS0144</strain>
    </source>
</reference>
<evidence type="ECO:0000313" key="4">
    <source>
        <dbReference type="Proteomes" id="UP001432027"/>
    </source>
</evidence>
<organism evidence="3 4">
    <name type="scientific">Pristionchus entomophagus</name>
    <dbReference type="NCBI Taxonomy" id="358040"/>
    <lineage>
        <taxon>Eukaryota</taxon>
        <taxon>Metazoa</taxon>
        <taxon>Ecdysozoa</taxon>
        <taxon>Nematoda</taxon>
        <taxon>Chromadorea</taxon>
        <taxon>Rhabditida</taxon>
        <taxon>Rhabditina</taxon>
        <taxon>Diplogasteromorpha</taxon>
        <taxon>Diplogasteroidea</taxon>
        <taxon>Neodiplogasteridae</taxon>
        <taxon>Pristionchus</taxon>
    </lineage>
</organism>
<protein>
    <recommendedName>
        <fullName evidence="5">G protein-coupled receptor</fullName>
    </recommendedName>
</protein>
<feature type="transmembrane region" description="Helical" evidence="2">
    <location>
        <begin position="89"/>
        <end position="111"/>
    </location>
</feature>
<feature type="transmembrane region" description="Helical" evidence="2">
    <location>
        <begin position="299"/>
        <end position="317"/>
    </location>
</feature>
<accession>A0AAV5T5Q4</accession>
<proteinExistence type="predicted"/>
<name>A0AAV5T5Q4_9BILA</name>
<feature type="transmembrane region" description="Helical" evidence="2">
    <location>
        <begin position="153"/>
        <end position="172"/>
    </location>
</feature>
<feature type="transmembrane region" description="Helical" evidence="2">
    <location>
        <begin position="193"/>
        <end position="212"/>
    </location>
</feature>
<dbReference type="Proteomes" id="UP001432027">
    <property type="component" value="Unassembled WGS sequence"/>
</dbReference>
<keyword evidence="2" id="KW-0472">Membrane</keyword>
<comment type="caution">
    <text evidence="3">The sequence shown here is derived from an EMBL/GenBank/DDBJ whole genome shotgun (WGS) entry which is preliminary data.</text>
</comment>
<evidence type="ECO:0000256" key="2">
    <source>
        <dbReference type="SAM" id="Phobius"/>
    </source>
</evidence>
<feature type="transmembrane region" description="Helical" evidence="2">
    <location>
        <begin position="249"/>
        <end position="268"/>
    </location>
</feature>
<evidence type="ECO:0000256" key="1">
    <source>
        <dbReference type="SAM" id="MobiDB-lite"/>
    </source>
</evidence>
<feature type="transmembrane region" description="Helical" evidence="2">
    <location>
        <begin position="123"/>
        <end position="147"/>
    </location>
</feature>
<keyword evidence="2" id="KW-0812">Transmembrane</keyword>
<dbReference type="AlphaFoldDB" id="A0AAV5T5Q4"/>
<feature type="non-terminal residue" evidence="3">
    <location>
        <position position="375"/>
    </location>
</feature>